<organism evidence="1 2">
    <name type="scientific">Levilactobacillus fujinensis</name>
    <dbReference type="NCBI Taxonomy" id="2486024"/>
    <lineage>
        <taxon>Bacteria</taxon>
        <taxon>Bacillati</taxon>
        <taxon>Bacillota</taxon>
        <taxon>Bacilli</taxon>
        <taxon>Lactobacillales</taxon>
        <taxon>Lactobacillaceae</taxon>
        <taxon>Levilactobacillus</taxon>
    </lineage>
</organism>
<dbReference type="RefSeq" id="WP_125685383.1">
    <property type="nucleotide sequence ID" value="NZ_JBHSSI010000078.1"/>
</dbReference>
<accession>A0ABW1TIY4</accession>
<dbReference type="Proteomes" id="UP001596283">
    <property type="component" value="Unassembled WGS sequence"/>
</dbReference>
<reference evidence="2" key="1">
    <citation type="journal article" date="2019" name="Int. J. Syst. Evol. Microbiol.">
        <title>The Global Catalogue of Microorganisms (GCM) 10K type strain sequencing project: providing services to taxonomists for standard genome sequencing and annotation.</title>
        <authorList>
            <consortium name="The Broad Institute Genomics Platform"/>
            <consortium name="The Broad Institute Genome Sequencing Center for Infectious Disease"/>
            <person name="Wu L."/>
            <person name="Ma J."/>
        </authorList>
    </citation>
    <scope>NUCLEOTIDE SEQUENCE [LARGE SCALE GENOMIC DNA]</scope>
    <source>
        <strain evidence="2">CCM 8908</strain>
    </source>
</reference>
<name>A0ABW1TIY4_9LACO</name>
<sequence length="60" mass="6820">MQKKLETVAYSGPLKLQRDAVEGRQVTVQAKVDLDTGKVQLIVNDRDLQQLRQDAHQSCR</sequence>
<evidence type="ECO:0000313" key="1">
    <source>
        <dbReference type="EMBL" id="MFC6261812.1"/>
    </source>
</evidence>
<protein>
    <submittedName>
        <fullName evidence="1">Uncharacterized protein</fullName>
    </submittedName>
</protein>
<gene>
    <name evidence="1" type="ORF">ACFP1C_12790</name>
</gene>
<evidence type="ECO:0000313" key="2">
    <source>
        <dbReference type="Proteomes" id="UP001596283"/>
    </source>
</evidence>
<comment type="caution">
    <text evidence="1">The sequence shown here is derived from an EMBL/GenBank/DDBJ whole genome shotgun (WGS) entry which is preliminary data.</text>
</comment>
<proteinExistence type="predicted"/>
<keyword evidence="2" id="KW-1185">Reference proteome</keyword>
<dbReference type="EMBL" id="JBHSSI010000078">
    <property type="protein sequence ID" value="MFC6261812.1"/>
    <property type="molecule type" value="Genomic_DNA"/>
</dbReference>